<protein>
    <submittedName>
        <fullName evidence="1">TIGR02687 family protein</fullName>
    </submittedName>
</protein>
<evidence type="ECO:0000313" key="1">
    <source>
        <dbReference type="EMBL" id="AQQ52244.1"/>
    </source>
</evidence>
<dbReference type="Proteomes" id="UP000188184">
    <property type="component" value="Chromosome"/>
</dbReference>
<reference evidence="1 2" key="1">
    <citation type="submission" date="2017-02" db="EMBL/GenBank/DDBJ databases">
        <title>The complete genomic sequence of a novel cold adapted crude oil-degrading bacterium Planococcus qaidamina Y42.</title>
        <authorList>
            <person name="Yang R."/>
        </authorList>
    </citation>
    <scope>NUCLEOTIDE SEQUENCE [LARGE SCALE GENOMIC DNA]</scope>
    <source>
        <strain evidence="1 2">Y42</strain>
    </source>
</reference>
<keyword evidence="2" id="KW-1185">Reference proteome</keyword>
<evidence type="ECO:0000313" key="2">
    <source>
        <dbReference type="Proteomes" id="UP000188184"/>
    </source>
</evidence>
<accession>A0A1Q2KVV6</accession>
<dbReference type="KEGG" id="pmar:B0X71_03370"/>
<dbReference type="OrthoDB" id="9769734at2"/>
<proteinExistence type="predicted"/>
<dbReference type="Pfam" id="PF08665">
    <property type="entry name" value="PglZ"/>
    <property type="match status" value="1"/>
</dbReference>
<sequence>MNMHQVEASLQAIFDKPLEDGENRRIVFWLDQDRELSEEVDQLKLNNVKFHTLTERNQFATKYLLEEEDLESSYLIYTNLELDIEDNWLADTVLYSKTFFADRLSLILSELKIDPALRPVVKRHEKFFNNKERFRKFQAYGIESFTEETTELAIMSVLCNLKTPDFEAVLKTVLLDTLDNEDNKYISAFNKFFGVDIFWNWVDRRYGYERPVKTLKTLFIHLAVTAFSHSVDERYLQNVKDFIADRQKANALVFVDHWMHHKVDETVFNEYAMMAEQEINLPTLLQSVPIDEFKQAETFPYIDKAIIIHIANSLLEQREDFEDYLKLIRLRRAKHYYEQYRAIYEALYYTVKLQEFYLEHKAGLPQSNAADLFKAYRDTYHLMDFYYRKFYVAFDEESNHELLKKLKELVEHVYTDWFMGELNAHWSQAVRADLANSWSLPNVQNQQRFYSSVVSDHIQKGERAFVIISDAMRYEVGVELAERLNSGTIGTCAVEPFLSVVPSVTKLGMAALLPHRTIDFDDKGRVLVDGKDSSGLENRQKILESYEPESLAIHFRDIFTMNKAGRRETFKGKKLVYIYHDTIDATGDKASTEASTFGAVEQSLDQLADLVKIIRDDLSGTNIYITADHGFIYQREELAESDKIVKEAIEAIEVKRRYMLSPENREIDGQLTVDLSSVVKNEQGLVTYMPNGTIRNRMQGSGVNFVHGGASLQEVVVPLLTFKNKRSGQRGMQAIQKVDIKLTSSIRKITNSIFNLEFFQTEKVEDKRVPRTVTIQMEDAEGIVLSNAETIIGDRTNDKPAERMFRLQFVLKSISYDRAKAYYLVSKDVETGAIVEKVPFSINLGIVSDFDF</sequence>
<dbReference type="EMBL" id="CP019640">
    <property type="protein sequence ID" value="AQQ52244.1"/>
    <property type="molecule type" value="Genomic_DNA"/>
</dbReference>
<dbReference type="AlphaFoldDB" id="A0A1Q2KVV6"/>
<gene>
    <name evidence="1" type="ORF">B0X71_03370</name>
</gene>
<organism evidence="1 2">
    <name type="scientific">Planococcus lenghuensis</name>
    <dbReference type="NCBI Taxonomy" id="2213202"/>
    <lineage>
        <taxon>Bacteria</taxon>
        <taxon>Bacillati</taxon>
        <taxon>Bacillota</taxon>
        <taxon>Bacilli</taxon>
        <taxon>Bacillales</taxon>
        <taxon>Caryophanaceae</taxon>
        <taxon>Planococcus</taxon>
    </lineage>
</organism>
<dbReference type="InterPro" id="IPR014060">
    <property type="entry name" value="PglZ"/>
</dbReference>
<name>A0A1Q2KVV6_9BACL</name>
<dbReference type="NCBIfam" id="TIGR02687">
    <property type="entry name" value="BREX-1 system phosphatase PglZ type A"/>
    <property type="match status" value="1"/>
</dbReference>